<feature type="region of interest" description="Disordered" evidence="1">
    <location>
        <begin position="1"/>
        <end position="21"/>
    </location>
</feature>
<dbReference type="AlphaFoldDB" id="A0A439DH24"/>
<keyword evidence="3" id="KW-1185">Reference proteome</keyword>
<feature type="compositionally biased region" description="Polar residues" evidence="1">
    <location>
        <begin position="224"/>
        <end position="234"/>
    </location>
</feature>
<organism evidence="2 3">
    <name type="scientific">Xylaria grammica</name>
    <dbReference type="NCBI Taxonomy" id="363999"/>
    <lineage>
        <taxon>Eukaryota</taxon>
        <taxon>Fungi</taxon>
        <taxon>Dikarya</taxon>
        <taxon>Ascomycota</taxon>
        <taxon>Pezizomycotina</taxon>
        <taxon>Sordariomycetes</taxon>
        <taxon>Xylariomycetidae</taxon>
        <taxon>Xylariales</taxon>
        <taxon>Xylariaceae</taxon>
        <taxon>Xylaria</taxon>
    </lineage>
</organism>
<evidence type="ECO:0000313" key="3">
    <source>
        <dbReference type="Proteomes" id="UP000286045"/>
    </source>
</evidence>
<dbReference type="EMBL" id="RYZI01000021">
    <property type="protein sequence ID" value="RWA13701.1"/>
    <property type="molecule type" value="Genomic_DNA"/>
</dbReference>
<feature type="region of interest" description="Disordered" evidence="1">
    <location>
        <begin position="224"/>
        <end position="277"/>
    </location>
</feature>
<accession>A0A439DH24</accession>
<feature type="region of interest" description="Disordered" evidence="1">
    <location>
        <begin position="125"/>
        <end position="148"/>
    </location>
</feature>
<feature type="compositionally biased region" description="Basic residues" evidence="1">
    <location>
        <begin position="133"/>
        <end position="143"/>
    </location>
</feature>
<gene>
    <name evidence="2" type="ORF">EKO27_g1381</name>
</gene>
<evidence type="ECO:0000313" key="2">
    <source>
        <dbReference type="EMBL" id="RWA13701.1"/>
    </source>
</evidence>
<comment type="caution">
    <text evidence="2">The sequence shown here is derived from an EMBL/GenBank/DDBJ whole genome shotgun (WGS) entry which is preliminary data.</text>
</comment>
<dbReference type="STRING" id="363999.A0A439DH24"/>
<evidence type="ECO:0000256" key="1">
    <source>
        <dbReference type="SAM" id="MobiDB-lite"/>
    </source>
</evidence>
<protein>
    <submittedName>
        <fullName evidence="2">Uncharacterized protein</fullName>
    </submittedName>
</protein>
<dbReference type="Proteomes" id="UP000286045">
    <property type="component" value="Unassembled WGS sequence"/>
</dbReference>
<proteinExistence type="predicted"/>
<reference evidence="2 3" key="1">
    <citation type="submission" date="2018-12" db="EMBL/GenBank/DDBJ databases">
        <title>Draft genome sequence of Xylaria grammica IHI A82.</title>
        <authorList>
            <person name="Buettner E."/>
            <person name="Kellner H."/>
        </authorList>
    </citation>
    <scope>NUCLEOTIDE SEQUENCE [LARGE SCALE GENOMIC DNA]</scope>
    <source>
        <strain evidence="2 3">IHI A82</strain>
    </source>
</reference>
<sequence length="277" mass="31857">MATQNEPNQDNEEEIPQLITIGPSIFVPTDRDFTKTPPPLSDDPVSRLETTLEVVDWHAARVEKNMIWMLEREAERVRRKGQIERVLYDSYQRPIKEAQRRTGHELRLEQMILRQDERAVLRILGHEEDPRERRHPHQSPRPRGHQDPEYADLLTVRRDKMFRADPDELRQPSRSVALTHVLNLVKWGWDDQVDGHKHIVQKNKVDSRANLHHLMKENPVPLATTGSAAPTQPASAPVIAHETNIPGRNSPGRKSPGHKSLGRKSSVDILDPMDLDE</sequence>
<name>A0A439DH24_9PEZI</name>